<dbReference type="InterPro" id="IPR008807">
    <property type="entry name" value="ROS_MUCR"/>
</dbReference>
<dbReference type="InterPro" id="IPR041920">
    <property type="entry name" value="ROS/MUCR_sf"/>
</dbReference>
<protein>
    <submittedName>
        <fullName evidence="3">Transcriptional regulator</fullName>
    </submittedName>
</protein>
<comment type="caution">
    <text evidence="3">The sequence shown here is derived from an EMBL/GenBank/DDBJ whole genome shotgun (WGS) entry which is preliminary data.</text>
</comment>
<dbReference type="EMBL" id="WOTB01000054">
    <property type="protein sequence ID" value="NHN86803.1"/>
    <property type="molecule type" value="Genomic_DNA"/>
</dbReference>
<evidence type="ECO:0000313" key="4">
    <source>
        <dbReference type="Proteomes" id="UP000635278"/>
    </source>
</evidence>
<dbReference type="Pfam" id="PF05443">
    <property type="entry name" value="ROS_MUCR"/>
    <property type="match status" value="1"/>
</dbReference>
<proteinExistence type="inferred from homology"/>
<dbReference type="Proteomes" id="UP000635278">
    <property type="component" value="Unassembled WGS sequence"/>
</dbReference>
<comment type="similarity">
    <text evidence="1">Belongs to the ros/MucR family.</text>
</comment>
<reference evidence="3 4" key="1">
    <citation type="journal article" date="2020" name="Int. J. Syst. Evol. Microbiol.">
        <title>Novel acetic acid bacteria from cider fermentations: Acetobacter conturbans sp. nov. and Acetobacter fallax sp. nov.</title>
        <authorList>
            <person name="Sombolestani A.S."/>
            <person name="Cleenwerck I."/>
            <person name="Cnockaert M."/>
            <person name="Borremans W."/>
            <person name="Wieme A.D."/>
            <person name="De Vuyst L."/>
            <person name="Vandamme P."/>
        </authorList>
    </citation>
    <scope>NUCLEOTIDE SEQUENCE [LARGE SCALE GENOMIC DNA]</scope>
    <source>
        <strain evidence="3 4">LMG 30640</strain>
    </source>
</reference>
<evidence type="ECO:0000256" key="1">
    <source>
        <dbReference type="ARBA" id="ARBA00007031"/>
    </source>
</evidence>
<organism evidence="3 4">
    <name type="scientific">Acetobacter musti</name>
    <dbReference type="NCBI Taxonomy" id="864732"/>
    <lineage>
        <taxon>Bacteria</taxon>
        <taxon>Pseudomonadati</taxon>
        <taxon>Pseudomonadota</taxon>
        <taxon>Alphaproteobacteria</taxon>
        <taxon>Acetobacterales</taxon>
        <taxon>Acetobacteraceae</taxon>
        <taxon>Acetobacter</taxon>
    </lineage>
</organism>
<evidence type="ECO:0000256" key="2">
    <source>
        <dbReference type="SAM" id="MobiDB-lite"/>
    </source>
</evidence>
<evidence type="ECO:0000313" key="3">
    <source>
        <dbReference type="EMBL" id="NHN86803.1"/>
    </source>
</evidence>
<accession>A0ABX0JVL0</accession>
<dbReference type="Gene3D" id="1.10.10.1550">
    <property type="entry name" value="ROS/MUCR transcriptional regulator protein"/>
    <property type="match status" value="1"/>
</dbReference>
<keyword evidence="4" id="KW-1185">Reference proteome</keyword>
<feature type="region of interest" description="Disordered" evidence="2">
    <location>
        <begin position="142"/>
        <end position="164"/>
    </location>
</feature>
<dbReference type="RefSeq" id="WP_173585122.1">
    <property type="nucleotide sequence ID" value="NZ_WOTB01000054.1"/>
</dbReference>
<gene>
    <name evidence="3" type="ORF">GOB93_19625</name>
</gene>
<sequence length="164" mass="18303">MSDNQSKKVTDVDVLRGLTTDIVSSYLANNSVPAEQIPALIHQLFDALVKVGTGEQKPEALKPAVPIKKSVFPDYIICLEDGKKLKMLKRYLMSSYSMTPEEYRSRWGLPPDYPMVAPAYAEKRSALAREIGLGRKISAHTDNSEAKITRVPEVRRGRKKVSAE</sequence>
<name>A0ABX0JVL0_9PROT</name>